<dbReference type="PRINTS" id="PR00724">
    <property type="entry name" value="CRBOXYPTASEC"/>
</dbReference>
<evidence type="ECO:0000256" key="4">
    <source>
        <dbReference type="ARBA" id="ARBA00022729"/>
    </source>
</evidence>
<keyword evidence="4" id="KW-0732">Signal</keyword>
<dbReference type="AlphaFoldDB" id="A0A7R9BSS2"/>
<dbReference type="Proteomes" id="UP000678499">
    <property type="component" value="Unassembled WGS sequence"/>
</dbReference>
<evidence type="ECO:0000313" key="8">
    <source>
        <dbReference type="Proteomes" id="UP000678499"/>
    </source>
</evidence>
<dbReference type="InterPro" id="IPR029058">
    <property type="entry name" value="AB_hydrolase_fold"/>
</dbReference>
<dbReference type="EMBL" id="OA883702">
    <property type="protein sequence ID" value="CAD7279503.1"/>
    <property type="molecule type" value="Genomic_DNA"/>
</dbReference>
<dbReference type="Pfam" id="PF00450">
    <property type="entry name" value="Peptidase_S10"/>
    <property type="match status" value="1"/>
</dbReference>
<gene>
    <name evidence="7" type="ORF">NMOB1V02_LOCUS7175</name>
</gene>
<evidence type="ECO:0000256" key="5">
    <source>
        <dbReference type="ARBA" id="ARBA00022801"/>
    </source>
</evidence>
<organism evidence="7">
    <name type="scientific">Notodromas monacha</name>
    <dbReference type="NCBI Taxonomy" id="399045"/>
    <lineage>
        <taxon>Eukaryota</taxon>
        <taxon>Metazoa</taxon>
        <taxon>Ecdysozoa</taxon>
        <taxon>Arthropoda</taxon>
        <taxon>Crustacea</taxon>
        <taxon>Oligostraca</taxon>
        <taxon>Ostracoda</taxon>
        <taxon>Podocopa</taxon>
        <taxon>Podocopida</taxon>
        <taxon>Cypridocopina</taxon>
        <taxon>Cypridoidea</taxon>
        <taxon>Cyprididae</taxon>
        <taxon>Notodromas</taxon>
    </lineage>
</organism>
<evidence type="ECO:0000256" key="1">
    <source>
        <dbReference type="ARBA" id="ARBA00009431"/>
    </source>
</evidence>
<evidence type="ECO:0000256" key="6">
    <source>
        <dbReference type="ARBA" id="ARBA00023180"/>
    </source>
</evidence>
<evidence type="ECO:0000256" key="2">
    <source>
        <dbReference type="ARBA" id="ARBA00022645"/>
    </source>
</evidence>
<name>A0A7R9BSS2_9CRUS</name>
<dbReference type="EMBL" id="CAJPEX010001665">
    <property type="protein sequence ID" value="CAG0919655.1"/>
    <property type="molecule type" value="Genomic_DNA"/>
</dbReference>
<dbReference type="PANTHER" id="PTHR11802">
    <property type="entry name" value="SERINE PROTEASE FAMILY S10 SERINE CARBOXYPEPTIDASE"/>
    <property type="match status" value="1"/>
</dbReference>
<dbReference type="InterPro" id="IPR001563">
    <property type="entry name" value="Peptidase_S10"/>
</dbReference>
<dbReference type="SUPFAM" id="SSF53474">
    <property type="entry name" value="alpha/beta-Hydrolases"/>
    <property type="match status" value="1"/>
</dbReference>
<dbReference type="GO" id="GO:0006508">
    <property type="term" value="P:proteolysis"/>
    <property type="evidence" value="ECO:0007669"/>
    <property type="project" value="UniProtKB-KW"/>
</dbReference>
<keyword evidence="8" id="KW-1185">Reference proteome</keyword>
<dbReference type="PANTHER" id="PTHR11802:SF472">
    <property type="entry name" value="SERINE CARBOXYPEPTIDASE CPVL-RELATED"/>
    <property type="match status" value="1"/>
</dbReference>
<dbReference type="Gene3D" id="3.40.50.1820">
    <property type="entry name" value="alpha/beta hydrolase"/>
    <property type="match status" value="1"/>
</dbReference>
<proteinExistence type="inferred from homology"/>
<evidence type="ECO:0000256" key="3">
    <source>
        <dbReference type="ARBA" id="ARBA00022670"/>
    </source>
</evidence>
<accession>A0A7R9BSS2</accession>
<sequence length="386" mass="42657">MQSQRESGNTSAPLLLWLNGGPGTSSLLGVLAETGPIRFDPDSLEPKLADTPAWTDDFDVLYIDQPVGTGFSYASNADGFATSQEEIVLDLFEAFQQFFQLFPEYYEKPLYLTGISYAGKYVPWLAVRVHDENQKPETRQYPLEGIVTINGFTDPTSAFSDTAQFLYQHGLVDRNGEAQIQEGAEILAQATELEDWLTAVLIIADFGNNETGLLNNLTGYTQMYNVADPYDQGLPPGTWEIYPEFVNQPKIRDAIHVGQTPFGGGYDVQASLLLDFPQSAKNKLVTILNNNYKVLLLNGAIDLVLGPRTCTSLLNSSNDWRDLDLYQQSKQEILKDETGSVVGYLTKVRNMWQAKVLGGTHYAPANVPGPVYSILKEFIAASSIGR</sequence>
<keyword evidence="5" id="KW-0378">Hydrolase</keyword>
<protein>
    <recommendedName>
        <fullName evidence="9">Serine carboxypeptidase</fullName>
    </recommendedName>
</protein>
<keyword evidence="3" id="KW-0645">Protease</keyword>
<keyword evidence="6" id="KW-0325">Glycoprotein</keyword>
<dbReference type="OrthoDB" id="443318at2759"/>
<keyword evidence="2" id="KW-0121">Carboxypeptidase</keyword>
<evidence type="ECO:0008006" key="9">
    <source>
        <dbReference type="Google" id="ProtNLM"/>
    </source>
</evidence>
<comment type="similarity">
    <text evidence="1">Belongs to the peptidase S10 family.</text>
</comment>
<evidence type="ECO:0000313" key="7">
    <source>
        <dbReference type="EMBL" id="CAD7279503.1"/>
    </source>
</evidence>
<dbReference type="GO" id="GO:0004185">
    <property type="term" value="F:serine-type carboxypeptidase activity"/>
    <property type="evidence" value="ECO:0007669"/>
    <property type="project" value="InterPro"/>
</dbReference>
<reference evidence="7" key="1">
    <citation type="submission" date="2020-11" db="EMBL/GenBank/DDBJ databases">
        <authorList>
            <person name="Tran Van P."/>
        </authorList>
    </citation>
    <scope>NUCLEOTIDE SEQUENCE</scope>
</reference>